<sequence>MPNIIDNNLYEAFNSSIVESRFKSIITMLEEIRVNMIIRIVAKRKQCIIEVGNYLESLVPMLVVLYDILNKILMTTYIEE</sequence>
<proteinExistence type="predicted"/>
<dbReference type="AlphaFoldDB" id="A0A7J8ZWC3"/>
<gene>
    <name evidence="1" type="ORF">Golax_014972</name>
</gene>
<dbReference type="EMBL" id="JABEZV010000007">
    <property type="protein sequence ID" value="MBA0716106.1"/>
    <property type="molecule type" value="Genomic_DNA"/>
</dbReference>
<protein>
    <submittedName>
        <fullName evidence="1">Uncharacterized protein</fullName>
    </submittedName>
</protein>
<reference evidence="1 2" key="1">
    <citation type="journal article" date="2019" name="Genome Biol. Evol.">
        <title>Insights into the evolution of the New World diploid cottons (Gossypium, subgenus Houzingenia) based on genome sequencing.</title>
        <authorList>
            <person name="Grover C.E."/>
            <person name="Arick M.A. 2nd"/>
            <person name="Thrash A."/>
            <person name="Conover J.L."/>
            <person name="Sanders W.S."/>
            <person name="Peterson D.G."/>
            <person name="Frelichowski J.E."/>
            <person name="Scheffler J.A."/>
            <person name="Scheffler B.E."/>
            <person name="Wendel J.F."/>
        </authorList>
    </citation>
    <scope>NUCLEOTIDE SEQUENCE [LARGE SCALE GENOMIC DNA]</scope>
    <source>
        <strain evidence="1">4</strain>
        <tissue evidence="1">Leaf</tissue>
    </source>
</reference>
<name>A0A7J8ZWC3_9ROSI</name>
<accession>A0A7J8ZWC3</accession>
<dbReference type="Proteomes" id="UP000593574">
    <property type="component" value="Unassembled WGS sequence"/>
</dbReference>
<comment type="caution">
    <text evidence="1">The sequence shown here is derived from an EMBL/GenBank/DDBJ whole genome shotgun (WGS) entry which is preliminary data.</text>
</comment>
<evidence type="ECO:0000313" key="1">
    <source>
        <dbReference type="EMBL" id="MBA0716106.1"/>
    </source>
</evidence>
<organism evidence="1 2">
    <name type="scientific">Gossypium laxum</name>
    <dbReference type="NCBI Taxonomy" id="34288"/>
    <lineage>
        <taxon>Eukaryota</taxon>
        <taxon>Viridiplantae</taxon>
        <taxon>Streptophyta</taxon>
        <taxon>Embryophyta</taxon>
        <taxon>Tracheophyta</taxon>
        <taxon>Spermatophyta</taxon>
        <taxon>Magnoliopsida</taxon>
        <taxon>eudicotyledons</taxon>
        <taxon>Gunneridae</taxon>
        <taxon>Pentapetalae</taxon>
        <taxon>rosids</taxon>
        <taxon>malvids</taxon>
        <taxon>Malvales</taxon>
        <taxon>Malvaceae</taxon>
        <taxon>Malvoideae</taxon>
        <taxon>Gossypium</taxon>
    </lineage>
</organism>
<evidence type="ECO:0000313" key="2">
    <source>
        <dbReference type="Proteomes" id="UP000593574"/>
    </source>
</evidence>
<keyword evidence="2" id="KW-1185">Reference proteome</keyword>